<accession>A0ABT9T087</accession>
<dbReference type="Gene3D" id="3.40.50.150">
    <property type="entry name" value="Vaccinia Virus protein VP39"/>
    <property type="match status" value="1"/>
</dbReference>
<name>A0ABT9T087_9GAMM</name>
<gene>
    <name evidence="1" type="ORF">J2T07_002873</name>
</gene>
<dbReference type="EMBL" id="JAUSSK010000004">
    <property type="protein sequence ID" value="MDQ0010667.1"/>
    <property type="molecule type" value="Genomic_DNA"/>
</dbReference>
<protein>
    <submittedName>
        <fullName evidence="1">SAM-dependent methyltransferase</fullName>
    </submittedName>
</protein>
<sequence length="123" mass="13481">MIAAFRRLVPATQTACEAAQDSAFFHRTFAGAVSVGLLFLLSADDQQDVLRRVANALEPGGRFLFSAPREACEWRDMQTGQPSRSLGQQEYARLLEASGLRLIGCRLDEGENNYFDAIKPSAG</sequence>
<dbReference type="GO" id="GO:0008168">
    <property type="term" value="F:methyltransferase activity"/>
    <property type="evidence" value="ECO:0007669"/>
    <property type="project" value="UniProtKB-KW"/>
</dbReference>
<evidence type="ECO:0000313" key="1">
    <source>
        <dbReference type="EMBL" id="MDQ0010667.1"/>
    </source>
</evidence>
<keyword evidence="1" id="KW-0489">Methyltransferase</keyword>
<comment type="caution">
    <text evidence="1">The sequence shown here is derived from an EMBL/GenBank/DDBJ whole genome shotgun (WGS) entry which is preliminary data.</text>
</comment>
<dbReference type="GO" id="GO:0032259">
    <property type="term" value="P:methylation"/>
    <property type="evidence" value="ECO:0007669"/>
    <property type="project" value="UniProtKB-KW"/>
</dbReference>
<keyword evidence="1" id="KW-0808">Transferase</keyword>
<dbReference type="SUPFAM" id="SSF53335">
    <property type="entry name" value="S-adenosyl-L-methionine-dependent methyltransferases"/>
    <property type="match status" value="1"/>
</dbReference>
<dbReference type="Proteomes" id="UP001237737">
    <property type="component" value="Unassembled WGS sequence"/>
</dbReference>
<keyword evidence="2" id="KW-1185">Reference proteome</keyword>
<proteinExistence type="predicted"/>
<organism evidence="1 2">
    <name type="scientific">Luteibacter jiangsuensis</name>
    <dbReference type="NCBI Taxonomy" id="637577"/>
    <lineage>
        <taxon>Bacteria</taxon>
        <taxon>Pseudomonadati</taxon>
        <taxon>Pseudomonadota</taxon>
        <taxon>Gammaproteobacteria</taxon>
        <taxon>Lysobacterales</taxon>
        <taxon>Rhodanobacteraceae</taxon>
        <taxon>Luteibacter</taxon>
    </lineage>
</organism>
<reference evidence="1 2" key="1">
    <citation type="submission" date="2023-07" db="EMBL/GenBank/DDBJ databases">
        <title>Sorghum-associated microbial communities from plants grown in Nebraska, USA.</title>
        <authorList>
            <person name="Schachtman D."/>
        </authorList>
    </citation>
    <scope>NUCLEOTIDE SEQUENCE [LARGE SCALE GENOMIC DNA]</scope>
    <source>
        <strain evidence="1 2">CC60</strain>
    </source>
</reference>
<dbReference type="RefSeq" id="WP_306850772.1">
    <property type="nucleotide sequence ID" value="NZ_JAUSSK010000004.1"/>
</dbReference>
<dbReference type="InterPro" id="IPR029063">
    <property type="entry name" value="SAM-dependent_MTases_sf"/>
</dbReference>
<evidence type="ECO:0000313" key="2">
    <source>
        <dbReference type="Proteomes" id="UP001237737"/>
    </source>
</evidence>